<keyword evidence="2" id="KW-0560">Oxidoreductase</keyword>
<name>Q01YW0_SOLUE</name>
<gene>
    <name evidence="2" type="ordered locus">Acid_4191</name>
</gene>
<evidence type="ECO:0000313" key="2">
    <source>
        <dbReference type="EMBL" id="ABJ85155.1"/>
    </source>
</evidence>
<dbReference type="InterPro" id="IPR004360">
    <property type="entry name" value="Glyas_Fos-R_dOase_dom"/>
</dbReference>
<dbReference type="SUPFAM" id="SSF54593">
    <property type="entry name" value="Glyoxalase/Bleomycin resistance protein/Dihydroxybiphenyl dioxygenase"/>
    <property type="match status" value="1"/>
</dbReference>
<dbReference type="Pfam" id="PF00903">
    <property type="entry name" value="Glyoxalase"/>
    <property type="match status" value="1"/>
</dbReference>
<dbReference type="CDD" id="cd07247">
    <property type="entry name" value="SgaA_N_like"/>
    <property type="match status" value="1"/>
</dbReference>
<organism evidence="2">
    <name type="scientific">Solibacter usitatus (strain Ellin6076)</name>
    <dbReference type="NCBI Taxonomy" id="234267"/>
    <lineage>
        <taxon>Bacteria</taxon>
        <taxon>Pseudomonadati</taxon>
        <taxon>Acidobacteriota</taxon>
        <taxon>Terriglobia</taxon>
        <taxon>Bryobacterales</taxon>
        <taxon>Solibacteraceae</taxon>
        <taxon>Candidatus Solibacter</taxon>
    </lineage>
</organism>
<dbReference type="Gene3D" id="3.10.180.10">
    <property type="entry name" value="2,3-Dihydroxybiphenyl 1,2-Dioxygenase, domain 1"/>
    <property type="match status" value="1"/>
</dbReference>
<reference evidence="2" key="1">
    <citation type="submission" date="2006-10" db="EMBL/GenBank/DDBJ databases">
        <title>Complete sequence of Solibacter usitatus Ellin6076.</title>
        <authorList>
            <consortium name="US DOE Joint Genome Institute"/>
            <person name="Copeland A."/>
            <person name="Lucas S."/>
            <person name="Lapidus A."/>
            <person name="Barry K."/>
            <person name="Detter J.C."/>
            <person name="Glavina del Rio T."/>
            <person name="Hammon N."/>
            <person name="Israni S."/>
            <person name="Dalin E."/>
            <person name="Tice H."/>
            <person name="Pitluck S."/>
            <person name="Thompson L.S."/>
            <person name="Brettin T."/>
            <person name="Bruce D."/>
            <person name="Han C."/>
            <person name="Tapia R."/>
            <person name="Gilna P."/>
            <person name="Schmutz J."/>
            <person name="Larimer F."/>
            <person name="Land M."/>
            <person name="Hauser L."/>
            <person name="Kyrpides N."/>
            <person name="Mikhailova N."/>
            <person name="Janssen P.H."/>
            <person name="Kuske C.R."/>
            <person name="Richardson P."/>
        </authorList>
    </citation>
    <scope>NUCLEOTIDE SEQUENCE</scope>
    <source>
        <strain evidence="2">Ellin6076</strain>
    </source>
</reference>
<dbReference type="GO" id="GO:0051213">
    <property type="term" value="F:dioxygenase activity"/>
    <property type="evidence" value="ECO:0007669"/>
    <property type="project" value="UniProtKB-KW"/>
</dbReference>
<dbReference type="KEGG" id="sus:Acid_4191"/>
<dbReference type="STRING" id="234267.Acid_4191"/>
<dbReference type="HOGENOM" id="CLU_127592_3_2_0"/>
<dbReference type="InterPro" id="IPR029068">
    <property type="entry name" value="Glyas_Bleomycin-R_OHBP_Dase"/>
</dbReference>
<dbReference type="EMBL" id="CP000473">
    <property type="protein sequence ID" value="ABJ85155.1"/>
    <property type="molecule type" value="Genomic_DNA"/>
</dbReference>
<dbReference type="InParanoid" id="Q01YW0"/>
<accession>Q01YW0</accession>
<proteinExistence type="predicted"/>
<keyword evidence="2" id="KW-0223">Dioxygenase</keyword>
<protein>
    <submittedName>
        <fullName evidence="2">Glyoxalase/bleomycin resistance protein/dioxygenase</fullName>
    </submittedName>
</protein>
<dbReference type="PANTHER" id="PTHR33993">
    <property type="entry name" value="GLYOXALASE-RELATED"/>
    <property type="match status" value="1"/>
</dbReference>
<dbReference type="AlphaFoldDB" id="Q01YW0"/>
<evidence type="ECO:0000259" key="1">
    <source>
        <dbReference type="Pfam" id="PF00903"/>
    </source>
</evidence>
<feature type="domain" description="Glyoxalase/fosfomycin resistance/dioxygenase" evidence="1">
    <location>
        <begin position="11"/>
        <end position="119"/>
    </location>
</feature>
<dbReference type="eggNOG" id="COG3324">
    <property type="taxonomic scope" value="Bacteria"/>
</dbReference>
<dbReference type="InterPro" id="IPR052164">
    <property type="entry name" value="Anthracycline_SecMetBiosynth"/>
</dbReference>
<sequence>MHGMACNISFFSIHADDVARGRAFYESVFGWRFEPWGPPGFYLIHTGDEANPGILGAMHERREPVEGKGTIGYECSISVDDIDKTIAAIESAGGRIGMAKFTIPTVGTGCYFYDTEGNWAGAMQYENKK</sequence>